<accession>A0A9W6X0M5</accession>
<proteinExistence type="predicted"/>
<dbReference type="OrthoDB" id="206902at2759"/>
<comment type="caution">
    <text evidence="1">The sequence shown here is derived from an EMBL/GenBank/DDBJ whole genome shotgun (WGS) entry which is preliminary data.</text>
</comment>
<evidence type="ECO:0000313" key="2">
    <source>
        <dbReference type="Proteomes" id="UP001165083"/>
    </source>
</evidence>
<dbReference type="Proteomes" id="UP001165083">
    <property type="component" value="Unassembled WGS sequence"/>
</dbReference>
<sequence>MERRANSVGGSFEDWYTRVKQHAPTPKIHRHAKLVPYEEKQKKKKTQIRPLLVEQETPQVQVCEPVEILPLEPAPIMPPTALVPANAGPILNDAVNMGDWMVGPSARGYTAQWNDFQTGGHVGEARYTFCEDQVQVSVHLGEEQNSLAGMSMTRRTSRLVIDFGAPSCWHAGEEPKRTSFSDSPCWSDSDMTDEIALLMDPGVFSWDDASSMNHVTYTTPLNLL</sequence>
<keyword evidence="2" id="KW-1185">Reference proteome</keyword>
<gene>
    <name evidence="1" type="ORF">Plil01_001004500</name>
</gene>
<name>A0A9W6X0M5_9STRA</name>
<organism evidence="1 2">
    <name type="scientific">Phytophthora lilii</name>
    <dbReference type="NCBI Taxonomy" id="2077276"/>
    <lineage>
        <taxon>Eukaryota</taxon>
        <taxon>Sar</taxon>
        <taxon>Stramenopiles</taxon>
        <taxon>Oomycota</taxon>
        <taxon>Peronosporomycetes</taxon>
        <taxon>Peronosporales</taxon>
        <taxon>Peronosporaceae</taxon>
        <taxon>Phytophthora</taxon>
    </lineage>
</organism>
<evidence type="ECO:0000313" key="1">
    <source>
        <dbReference type="EMBL" id="GMF24483.1"/>
    </source>
</evidence>
<reference evidence="1" key="1">
    <citation type="submission" date="2023-04" db="EMBL/GenBank/DDBJ databases">
        <title>Phytophthora lilii NBRC 32176.</title>
        <authorList>
            <person name="Ichikawa N."/>
            <person name="Sato H."/>
            <person name="Tonouchi N."/>
        </authorList>
    </citation>
    <scope>NUCLEOTIDE SEQUENCE</scope>
    <source>
        <strain evidence="1">NBRC 32176</strain>
    </source>
</reference>
<dbReference type="EMBL" id="BSXW01000519">
    <property type="protein sequence ID" value="GMF24483.1"/>
    <property type="molecule type" value="Genomic_DNA"/>
</dbReference>
<protein>
    <submittedName>
        <fullName evidence="1">Unnamed protein product</fullName>
    </submittedName>
</protein>
<dbReference type="AlphaFoldDB" id="A0A9W6X0M5"/>